<feature type="region of interest" description="Disordered" evidence="1">
    <location>
        <begin position="1"/>
        <end position="30"/>
    </location>
</feature>
<sequence length="59" mass="5919">MATARRGTTPGGTATPAPEAVEQPTTHGSLVCAGTGYDVSRGVPATSTSKTLNLGFEIK</sequence>
<evidence type="ECO:0000313" key="2">
    <source>
        <dbReference type="EMBL" id="EDW36559.1"/>
    </source>
</evidence>
<accession>B4HD44</accession>
<dbReference type="HOGENOM" id="CLU_2963223_0_0_1"/>
<dbReference type="Proteomes" id="UP000008744">
    <property type="component" value="Unassembled WGS sequence"/>
</dbReference>
<evidence type="ECO:0000256" key="1">
    <source>
        <dbReference type="SAM" id="MobiDB-lite"/>
    </source>
</evidence>
<dbReference type="AlphaFoldDB" id="B4HD44"/>
<protein>
    <submittedName>
        <fullName evidence="2">GL15348</fullName>
    </submittedName>
</protein>
<keyword evidence="3" id="KW-1185">Reference proteome</keyword>
<organism evidence="3">
    <name type="scientific">Drosophila persimilis</name>
    <name type="common">Fruit fly</name>
    <dbReference type="NCBI Taxonomy" id="7234"/>
    <lineage>
        <taxon>Eukaryota</taxon>
        <taxon>Metazoa</taxon>
        <taxon>Ecdysozoa</taxon>
        <taxon>Arthropoda</taxon>
        <taxon>Hexapoda</taxon>
        <taxon>Insecta</taxon>
        <taxon>Pterygota</taxon>
        <taxon>Neoptera</taxon>
        <taxon>Endopterygota</taxon>
        <taxon>Diptera</taxon>
        <taxon>Brachycera</taxon>
        <taxon>Muscomorpha</taxon>
        <taxon>Ephydroidea</taxon>
        <taxon>Drosophilidae</taxon>
        <taxon>Drosophila</taxon>
        <taxon>Sophophora</taxon>
    </lineage>
</organism>
<dbReference type="EMBL" id="CH479658">
    <property type="protein sequence ID" value="EDW36559.1"/>
    <property type="molecule type" value="Genomic_DNA"/>
</dbReference>
<evidence type="ECO:0000313" key="3">
    <source>
        <dbReference type="Proteomes" id="UP000008744"/>
    </source>
</evidence>
<name>B4HD44_DROPE</name>
<reference evidence="2 3" key="1">
    <citation type="journal article" date="2007" name="Nature">
        <title>Evolution of genes and genomes on the Drosophila phylogeny.</title>
        <authorList>
            <consortium name="Drosophila 12 Genomes Consortium"/>
            <person name="Clark A.G."/>
            <person name="Eisen M.B."/>
            <person name="Smith D.R."/>
            <person name="Bergman C.M."/>
            <person name="Oliver B."/>
            <person name="Markow T.A."/>
            <person name="Kaufman T.C."/>
            <person name="Kellis M."/>
            <person name="Gelbart W."/>
            <person name="Iyer V.N."/>
            <person name="Pollard D.A."/>
            <person name="Sackton T.B."/>
            <person name="Larracuente A.M."/>
            <person name="Singh N.D."/>
            <person name="Abad J.P."/>
            <person name="Abt D.N."/>
            <person name="Adryan B."/>
            <person name="Aguade M."/>
            <person name="Akashi H."/>
            <person name="Anderson W.W."/>
            <person name="Aquadro C.F."/>
            <person name="Ardell D.H."/>
            <person name="Arguello R."/>
            <person name="Artieri C.G."/>
            <person name="Barbash D.A."/>
            <person name="Barker D."/>
            <person name="Barsanti P."/>
            <person name="Batterham P."/>
            <person name="Batzoglou S."/>
            <person name="Begun D."/>
            <person name="Bhutkar A."/>
            <person name="Blanco E."/>
            <person name="Bosak S.A."/>
            <person name="Bradley R.K."/>
            <person name="Brand A.D."/>
            <person name="Brent M.R."/>
            <person name="Brooks A.N."/>
            <person name="Brown R.H."/>
            <person name="Butlin R.K."/>
            <person name="Caggese C."/>
            <person name="Calvi B.R."/>
            <person name="Bernardo de Carvalho A."/>
            <person name="Caspi A."/>
            <person name="Castrezana S."/>
            <person name="Celniker S.E."/>
            <person name="Chang J.L."/>
            <person name="Chapple C."/>
            <person name="Chatterji S."/>
            <person name="Chinwalla A."/>
            <person name="Civetta A."/>
            <person name="Clifton S.W."/>
            <person name="Comeron J.M."/>
            <person name="Costello J.C."/>
            <person name="Coyne J.A."/>
            <person name="Daub J."/>
            <person name="David R.G."/>
            <person name="Delcher A.L."/>
            <person name="Delehaunty K."/>
            <person name="Do C.B."/>
            <person name="Ebling H."/>
            <person name="Edwards K."/>
            <person name="Eickbush T."/>
            <person name="Evans J.D."/>
            <person name="Filipski A."/>
            <person name="Findeiss S."/>
            <person name="Freyhult E."/>
            <person name="Fulton L."/>
            <person name="Fulton R."/>
            <person name="Garcia A.C."/>
            <person name="Gardiner A."/>
            <person name="Garfield D.A."/>
            <person name="Garvin B.E."/>
            <person name="Gibson G."/>
            <person name="Gilbert D."/>
            <person name="Gnerre S."/>
            <person name="Godfrey J."/>
            <person name="Good R."/>
            <person name="Gotea V."/>
            <person name="Gravely B."/>
            <person name="Greenberg A.J."/>
            <person name="Griffiths-Jones S."/>
            <person name="Gross S."/>
            <person name="Guigo R."/>
            <person name="Gustafson E.A."/>
            <person name="Haerty W."/>
            <person name="Hahn M.W."/>
            <person name="Halligan D.L."/>
            <person name="Halpern A.L."/>
            <person name="Halter G.M."/>
            <person name="Han M.V."/>
            <person name="Heger A."/>
            <person name="Hillier L."/>
            <person name="Hinrichs A.S."/>
            <person name="Holmes I."/>
            <person name="Hoskins R.A."/>
            <person name="Hubisz M.J."/>
            <person name="Hultmark D."/>
            <person name="Huntley M.A."/>
            <person name="Jaffe D.B."/>
            <person name="Jagadeeshan S."/>
            <person name="Jeck W.R."/>
            <person name="Johnson J."/>
            <person name="Jones C.D."/>
            <person name="Jordan W.C."/>
            <person name="Karpen G.H."/>
            <person name="Kataoka E."/>
            <person name="Keightley P.D."/>
            <person name="Kheradpour P."/>
            <person name="Kirkness E.F."/>
            <person name="Koerich L.B."/>
            <person name="Kristiansen K."/>
            <person name="Kudrna D."/>
            <person name="Kulathinal R.J."/>
            <person name="Kumar S."/>
            <person name="Kwok R."/>
            <person name="Lander E."/>
            <person name="Langley C.H."/>
            <person name="Lapoint R."/>
            <person name="Lazzaro B.P."/>
            <person name="Lee S.J."/>
            <person name="Levesque L."/>
            <person name="Li R."/>
            <person name="Lin C.F."/>
            <person name="Lin M.F."/>
            <person name="Lindblad-Toh K."/>
            <person name="Llopart A."/>
            <person name="Long M."/>
            <person name="Low L."/>
            <person name="Lozovsky E."/>
            <person name="Lu J."/>
            <person name="Luo M."/>
            <person name="Machado C.A."/>
            <person name="Makalowski W."/>
            <person name="Marzo M."/>
            <person name="Matsuda M."/>
            <person name="Matzkin L."/>
            <person name="McAllister B."/>
            <person name="McBride C.S."/>
            <person name="McKernan B."/>
            <person name="McKernan K."/>
            <person name="Mendez-Lago M."/>
            <person name="Minx P."/>
            <person name="Mollenhauer M.U."/>
            <person name="Montooth K."/>
            <person name="Mount S.M."/>
            <person name="Mu X."/>
            <person name="Myers E."/>
            <person name="Negre B."/>
            <person name="Newfeld S."/>
            <person name="Nielsen R."/>
            <person name="Noor M.A."/>
            <person name="O'Grady P."/>
            <person name="Pachter L."/>
            <person name="Papaceit M."/>
            <person name="Parisi M.J."/>
            <person name="Parisi M."/>
            <person name="Parts L."/>
            <person name="Pedersen J.S."/>
            <person name="Pesole G."/>
            <person name="Phillippy A.M."/>
            <person name="Ponting C.P."/>
            <person name="Pop M."/>
            <person name="Porcelli D."/>
            <person name="Powell J.R."/>
            <person name="Prohaska S."/>
            <person name="Pruitt K."/>
            <person name="Puig M."/>
            <person name="Quesneville H."/>
            <person name="Ram K.R."/>
            <person name="Rand D."/>
            <person name="Rasmussen M.D."/>
            <person name="Reed L.K."/>
            <person name="Reenan R."/>
            <person name="Reily A."/>
            <person name="Remington K.A."/>
            <person name="Rieger T.T."/>
            <person name="Ritchie M.G."/>
            <person name="Robin C."/>
            <person name="Rogers Y.H."/>
            <person name="Rohde C."/>
            <person name="Rozas J."/>
            <person name="Rubenfield M.J."/>
            <person name="Ruiz A."/>
            <person name="Russo S."/>
            <person name="Salzberg S.L."/>
            <person name="Sanchez-Gracia A."/>
            <person name="Saranga D.J."/>
            <person name="Sato H."/>
            <person name="Schaeffer S.W."/>
            <person name="Schatz M.C."/>
            <person name="Schlenke T."/>
            <person name="Schwartz R."/>
            <person name="Segarra C."/>
            <person name="Singh R.S."/>
            <person name="Sirot L."/>
            <person name="Sirota M."/>
            <person name="Sisneros N.B."/>
            <person name="Smith C.D."/>
            <person name="Smith T.F."/>
            <person name="Spieth J."/>
            <person name="Stage D.E."/>
            <person name="Stark A."/>
            <person name="Stephan W."/>
            <person name="Strausberg R.L."/>
            <person name="Strempel S."/>
            <person name="Sturgill D."/>
            <person name="Sutton G."/>
            <person name="Sutton G.G."/>
            <person name="Tao W."/>
            <person name="Teichmann S."/>
            <person name="Tobari Y.N."/>
            <person name="Tomimura Y."/>
            <person name="Tsolas J.M."/>
            <person name="Valente V.L."/>
            <person name="Venter E."/>
            <person name="Venter J.C."/>
            <person name="Vicario S."/>
            <person name="Vieira F.G."/>
            <person name="Vilella A.J."/>
            <person name="Villasante A."/>
            <person name="Walenz B."/>
            <person name="Wang J."/>
            <person name="Wasserman M."/>
            <person name="Watts T."/>
            <person name="Wilson D."/>
            <person name="Wilson R.K."/>
            <person name="Wing R.A."/>
            <person name="Wolfner M.F."/>
            <person name="Wong A."/>
            <person name="Wong G.K."/>
            <person name="Wu C.I."/>
            <person name="Wu G."/>
            <person name="Yamamoto D."/>
            <person name="Yang H.P."/>
            <person name="Yang S.P."/>
            <person name="Yorke J.A."/>
            <person name="Yoshida K."/>
            <person name="Zdobnov E."/>
            <person name="Zhang P."/>
            <person name="Zhang Y."/>
            <person name="Zimin A.V."/>
            <person name="Baldwin J."/>
            <person name="Abdouelleil A."/>
            <person name="Abdulkadir J."/>
            <person name="Abebe A."/>
            <person name="Abera B."/>
            <person name="Abreu J."/>
            <person name="Acer S.C."/>
            <person name="Aftuck L."/>
            <person name="Alexander A."/>
            <person name="An P."/>
            <person name="Anderson E."/>
            <person name="Anderson S."/>
            <person name="Arachi H."/>
            <person name="Azer M."/>
            <person name="Bachantsang P."/>
            <person name="Barry A."/>
            <person name="Bayul T."/>
            <person name="Berlin A."/>
            <person name="Bessette D."/>
            <person name="Bloom T."/>
            <person name="Blye J."/>
            <person name="Boguslavskiy L."/>
            <person name="Bonnet C."/>
            <person name="Boukhgalter B."/>
            <person name="Bourzgui I."/>
            <person name="Brown A."/>
            <person name="Cahill P."/>
            <person name="Channer S."/>
            <person name="Cheshatsang Y."/>
            <person name="Chuda L."/>
            <person name="Citroen M."/>
            <person name="Collymore A."/>
            <person name="Cooke P."/>
            <person name="Costello M."/>
            <person name="D'Aco K."/>
            <person name="Daza R."/>
            <person name="De Haan G."/>
            <person name="DeGray S."/>
            <person name="DeMaso C."/>
            <person name="Dhargay N."/>
            <person name="Dooley K."/>
            <person name="Dooley E."/>
            <person name="Doricent M."/>
            <person name="Dorje P."/>
            <person name="Dorjee K."/>
            <person name="Dupes A."/>
            <person name="Elong R."/>
            <person name="Falk J."/>
            <person name="Farina A."/>
            <person name="Faro S."/>
            <person name="Ferguson D."/>
            <person name="Fisher S."/>
            <person name="Foley C.D."/>
            <person name="Franke A."/>
            <person name="Friedrich D."/>
            <person name="Gadbois L."/>
            <person name="Gearin G."/>
            <person name="Gearin C.R."/>
            <person name="Giannoukos G."/>
            <person name="Goode T."/>
            <person name="Graham J."/>
            <person name="Grandbois E."/>
            <person name="Grewal S."/>
            <person name="Gyaltsen K."/>
            <person name="Hafez N."/>
            <person name="Hagos B."/>
            <person name="Hall J."/>
            <person name="Henson C."/>
            <person name="Hollinger A."/>
            <person name="Honan T."/>
            <person name="Huard M.D."/>
            <person name="Hughes L."/>
            <person name="Hurhula B."/>
            <person name="Husby M.E."/>
            <person name="Kamat A."/>
            <person name="Kanga B."/>
            <person name="Kashin S."/>
            <person name="Khazanovich D."/>
            <person name="Kisner P."/>
            <person name="Lance K."/>
            <person name="Lara M."/>
            <person name="Lee W."/>
            <person name="Lennon N."/>
            <person name="Letendre F."/>
            <person name="LeVine R."/>
            <person name="Lipovsky A."/>
            <person name="Liu X."/>
            <person name="Liu J."/>
            <person name="Liu S."/>
            <person name="Lokyitsang T."/>
            <person name="Lokyitsang Y."/>
            <person name="Lubonja R."/>
            <person name="Lui A."/>
            <person name="MacDonald P."/>
            <person name="Magnisalis V."/>
            <person name="Maru K."/>
            <person name="Matthews C."/>
            <person name="McCusker W."/>
            <person name="McDonough S."/>
            <person name="Mehta T."/>
            <person name="Meldrim J."/>
            <person name="Meneus L."/>
            <person name="Mihai O."/>
            <person name="Mihalev A."/>
            <person name="Mihova T."/>
            <person name="Mittelman R."/>
            <person name="Mlenga V."/>
            <person name="Montmayeur A."/>
            <person name="Mulrain L."/>
            <person name="Navidi A."/>
            <person name="Naylor J."/>
            <person name="Negash T."/>
            <person name="Nguyen T."/>
            <person name="Nguyen N."/>
            <person name="Nicol R."/>
            <person name="Norbu C."/>
            <person name="Norbu N."/>
            <person name="Novod N."/>
            <person name="O'Neill B."/>
            <person name="Osman S."/>
            <person name="Markiewicz E."/>
            <person name="Oyono O.L."/>
            <person name="Patti C."/>
            <person name="Phunkhang P."/>
            <person name="Pierre F."/>
            <person name="Priest M."/>
            <person name="Raghuraman S."/>
            <person name="Rege F."/>
            <person name="Reyes R."/>
            <person name="Rise C."/>
            <person name="Rogov P."/>
            <person name="Ross K."/>
            <person name="Ryan E."/>
            <person name="Settipalli S."/>
            <person name="Shea T."/>
            <person name="Sherpa N."/>
            <person name="Shi L."/>
            <person name="Shih D."/>
            <person name="Sparrow T."/>
            <person name="Spaulding J."/>
            <person name="Stalker J."/>
            <person name="Stange-Thomann N."/>
            <person name="Stavropoulos S."/>
            <person name="Stone C."/>
            <person name="Strader C."/>
            <person name="Tesfaye S."/>
            <person name="Thomson T."/>
            <person name="Thoulutsang Y."/>
            <person name="Thoulutsang D."/>
            <person name="Topham K."/>
            <person name="Topping I."/>
            <person name="Tsamla T."/>
            <person name="Vassiliev H."/>
            <person name="Vo A."/>
            <person name="Wangchuk T."/>
            <person name="Wangdi T."/>
            <person name="Weiand M."/>
            <person name="Wilkinson J."/>
            <person name="Wilson A."/>
            <person name="Yadav S."/>
            <person name="Young G."/>
            <person name="Yu Q."/>
            <person name="Zembek L."/>
            <person name="Zhong D."/>
            <person name="Zimmer A."/>
            <person name="Zwirko Z."/>
            <person name="Jaffe D.B."/>
            <person name="Alvarez P."/>
            <person name="Brockman W."/>
            <person name="Butler J."/>
            <person name="Chin C."/>
            <person name="Gnerre S."/>
            <person name="Grabherr M."/>
            <person name="Kleber M."/>
            <person name="Mauceli E."/>
            <person name="MacCallum I."/>
        </authorList>
    </citation>
    <scope>NUCLEOTIDE SEQUENCE [LARGE SCALE GENOMIC DNA]</scope>
    <source>
        <strain evidence="3">MSH-3 / Tucson 14011-0111.49</strain>
    </source>
</reference>
<gene>
    <name evidence="2" type="primary">Dper\GL15348</name>
    <name evidence="2" type="ORF">Dper_GL15348</name>
</gene>
<proteinExistence type="predicted"/>
<feature type="compositionally biased region" description="Low complexity" evidence="1">
    <location>
        <begin position="1"/>
        <end position="18"/>
    </location>
</feature>